<dbReference type="Proteomes" id="UP000326178">
    <property type="component" value="Chromosome"/>
</dbReference>
<dbReference type="RefSeq" id="WP_150490558.1">
    <property type="nucleotide sequence ID" value="NZ_BMUV01000022.1"/>
</dbReference>
<feature type="compositionally biased region" description="Low complexity" evidence="1">
    <location>
        <begin position="199"/>
        <end position="213"/>
    </location>
</feature>
<name>A0A5J6FFC9_9ACTN</name>
<dbReference type="OrthoDB" id="3276909at2"/>
<sequence>MPTHTAYEDSRLALWLRVRQFAVPPSMIETATARRLTGDWAGACAAAGVDVDLDLRSVARAHGRELTARLRADLRHLAPDLLRWHMPRIAPRGLLRPGLTIALARYDPGGRDGPPVRLVVRTPPARADAGQRISLALWDGTRDEPAARLHPHPHPNPRFRLDLHRHLWDARRTGELRERSGAGLPPTGPDDEHLPDAVQSAAPGRGSAAPGQGFAAPGQGFAVNRWAAEASVLLRAEGRRSGPFTVRAGARRLFLELDADTGGGPPVLREAVLSPRDDVSTFPVLPDAATWVLPDLELIRSGSADPDRLHPLVVPELLPGHPPATGPKSVPDEAGRPRVVECRGARHRIGLVDGVLVPLDHEAAEIRREELLVALTGTPLPCLRAIDEAHRRPDCLTGVRERLDHGDIAGALAVVEGLLGPGAQLREGALRDELEAAAERRIAYGLFRAGLAGAAPRRSLPGTRRRRPRGRHRPASSV</sequence>
<evidence type="ECO:0000313" key="3">
    <source>
        <dbReference type="Proteomes" id="UP000326178"/>
    </source>
</evidence>
<proteinExistence type="predicted"/>
<dbReference type="EMBL" id="CP023702">
    <property type="protein sequence ID" value="QEU75249.1"/>
    <property type="molecule type" value="Genomic_DNA"/>
</dbReference>
<dbReference type="AlphaFoldDB" id="A0A5J6FFC9"/>
<feature type="region of interest" description="Disordered" evidence="1">
    <location>
        <begin position="456"/>
        <end position="478"/>
    </location>
</feature>
<dbReference type="KEGG" id="snk:CP967_27655"/>
<gene>
    <name evidence="2" type="ORF">CP967_27655</name>
</gene>
<protein>
    <submittedName>
        <fullName evidence="2">Uncharacterized protein</fullName>
    </submittedName>
</protein>
<organism evidence="2 3">
    <name type="scientific">Streptomyces nitrosporeus</name>
    <dbReference type="NCBI Taxonomy" id="28894"/>
    <lineage>
        <taxon>Bacteria</taxon>
        <taxon>Bacillati</taxon>
        <taxon>Actinomycetota</taxon>
        <taxon>Actinomycetes</taxon>
        <taxon>Kitasatosporales</taxon>
        <taxon>Streptomycetaceae</taxon>
        <taxon>Streptomyces</taxon>
    </lineage>
</organism>
<feature type="region of interest" description="Disordered" evidence="1">
    <location>
        <begin position="174"/>
        <end position="213"/>
    </location>
</feature>
<evidence type="ECO:0000313" key="2">
    <source>
        <dbReference type="EMBL" id="QEU75249.1"/>
    </source>
</evidence>
<feature type="compositionally biased region" description="Basic residues" evidence="1">
    <location>
        <begin position="463"/>
        <end position="478"/>
    </location>
</feature>
<keyword evidence="3" id="KW-1185">Reference proteome</keyword>
<reference evidence="2 3" key="1">
    <citation type="submission" date="2017-09" db="EMBL/GenBank/DDBJ databases">
        <authorList>
            <person name="Lee N."/>
            <person name="Cho B.-K."/>
        </authorList>
    </citation>
    <scope>NUCLEOTIDE SEQUENCE [LARGE SCALE GENOMIC DNA]</scope>
    <source>
        <strain evidence="2 3">ATCC 12769</strain>
    </source>
</reference>
<evidence type="ECO:0000256" key="1">
    <source>
        <dbReference type="SAM" id="MobiDB-lite"/>
    </source>
</evidence>
<accession>A0A5J6FFC9</accession>